<gene>
    <name evidence="6" type="ORF">F8O05_14235</name>
</gene>
<evidence type="ECO:0000256" key="2">
    <source>
        <dbReference type="ARBA" id="ARBA00005995"/>
    </source>
</evidence>
<dbReference type="Gene3D" id="1.10.405.10">
    <property type="entry name" value="Guanine Nucleotide Dissociation Inhibitor, domain 1"/>
    <property type="match status" value="1"/>
</dbReference>
<name>A0A7J5B8C5_9MICO</name>
<evidence type="ECO:0000256" key="4">
    <source>
        <dbReference type="PIRSR" id="PIRSR601613-1"/>
    </source>
</evidence>
<organism evidence="6 7">
    <name type="scientific">Gulosibacter chungangensis</name>
    <dbReference type="NCBI Taxonomy" id="979746"/>
    <lineage>
        <taxon>Bacteria</taxon>
        <taxon>Bacillati</taxon>
        <taxon>Actinomycetota</taxon>
        <taxon>Actinomycetes</taxon>
        <taxon>Micrococcales</taxon>
        <taxon>Microbacteriaceae</taxon>
        <taxon>Gulosibacter</taxon>
    </lineage>
</organism>
<dbReference type="InterPro" id="IPR002937">
    <property type="entry name" value="Amino_oxidase"/>
</dbReference>
<dbReference type="PRINTS" id="PR00757">
    <property type="entry name" value="AMINEOXDASEF"/>
</dbReference>
<dbReference type="SUPFAM" id="SSF51905">
    <property type="entry name" value="FAD/NAD(P)-binding domain"/>
    <property type="match status" value="1"/>
</dbReference>
<evidence type="ECO:0000256" key="3">
    <source>
        <dbReference type="ARBA" id="ARBA00023002"/>
    </source>
</evidence>
<evidence type="ECO:0000313" key="6">
    <source>
        <dbReference type="EMBL" id="KAB1640852.1"/>
    </source>
</evidence>
<keyword evidence="3" id="KW-0560">Oxidoreductase</keyword>
<dbReference type="RefSeq" id="WP_158053413.1">
    <property type="nucleotide sequence ID" value="NZ_WBKB01000012.1"/>
</dbReference>
<accession>A0A7J5B8C5</accession>
<keyword evidence="7" id="KW-1185">Reference proteome</keyword>
<dbReference type="Proteomes" id="UP000433493">
    <property type="component" value="Unassembled WGS sequence"/>
</dbReference>
<evidence type="ECO:0000256" key="1">
    <source>
        <dbReference type="ARBA" id="ARBA00001974"/>
    </source>
</evidence>
<sequence length="458" mass="49399">MSRPSVDVLVVGAGFAGLIAARELQRDGLSVEVWEARDRVGGRVWTDQRLGENIEIGGTWVHWSQPHTWAEMSRYGIAAVPSPKAQNVHWIDDSGIVQTTPAAEFHELLAPVQEQIIRDSRAVFPLPGQAADAADNPADSLTLADRFAEIEDAAGMRSANQAAWVSHCNGPLEDVSLTAALRWSAATGGGWKVLHEASSSYRVAGGMTQFTQKIAAGLKNPVRVNTAIEQLKQDERGGVTAVSKNGDTLHARAAIVTAPFATLDGIDFVPERPADIVALGQDAQANRGLKVWIRVRGKVEPFSAYSTPAHPVVTLKTEFIGEDETILVGFGGDHAKFDASTLEDAQRAVSVWRPDLEVTGVEVHDWIEDEYSRTTWQLLKPNKLKHLTGAQNVAGPIRFASSDNANLWPGFIDGAIERGLAVSHEVAQLLAETDLSEQPERSATVEAASVEELVLKAG</sequence>
<dbReference type="Gene3D" id="3.50.50.60">
    <property type="entry name" value="FAD/NAD(P)-binding domain"/>
    <property type="match status" value="1"/>
</dbReference>
<dbReference type="Gene3D" id="3.90.660.10">
    <property type="match status" value="1"/>
</dbReference>
<feature type="binding site" evidence="4">
    <location>
        <begin position="35"/>
        <end position="36"/>
    </location>
    <ligand>
        <name>FAD</name>
        <dbReference type="ChEBI" id="CHEBI:57692"/>
    </ligand>
</feature>
<dbReference type="InterPro" id="IPR050703">
    <property type="entry name" value="Flavin_MAO"/>
</dbReference>
<comment type="similarity">
    <text evidence="2">Belongs to the flavin monoamine oxidase family.</text>
</comment>
<dbReference type="PANTHER" id="PTHR43563:SF1">
    <property type="entry name" value="AMINE OXIDASE [FLAVIN-CONTAINING] B"/>
    <property type="match status" value="1"/>
</dbReference>
<feature type="domain" description="Amine oxidase" evidence="5">
    <location>
        <begin position="15"/>
        <end position="426"/>
    </location>
</feature>
<dbReference type="InterPro" id="IPR036188">
    <property type="entry name" value="FAD/NAD-bd_sf"/>
</dbReference>
<dbReference type="PANTHER" id="PTHR43563">
    <property type="entry name" value="AMINE OXIDASE"/>
    <property type="match status" value="1"/>
</dbReference>
<dbReference type="EMBL" id="WBKB01000012">
    <property type="protein sequence ID" value="KAB1640852.1"/>
    <property type="molecule type" value="Genomic_DNA"/>
</dbReference>
<dbReference type="GO" id="GO:0016491">
    <property type="term" value="F:oxidoreductase activity"/>
    <property type="evidence" value="ECO:0007669"/>
    <property type="project" value="UniProtKB-KW"/>
</dbReference>
<comment type="cofactor">
    <cofactor evidence="1">
        <name>FAD</name>
        <dbReference type="ChEBI" id="CHEBI:57692"/>
    </cofactor>
</comment>
<feature type="binding site" evidence="4">
    <location>
        <position position="330"/>
    </location>
    <ligand>
        <name>substrate</name>
    </ligand>
</feature>
<evidence type="ECO:0000313" key="7">
    <source>
        <dbReference type="Proteomes" id="UP000433493"/>
    </source>
</evidence>
<reference evidence="6 7" key="1">
    <citation type="submission" date="2019-09" db="EMBL/GenBank/DDBJ databases">
        <title>Phylogeny of genus Pseudoclavibacter and closely related genus.</title>
        <authorList>
            <person name="Li Y."/>
        </authorList>
    </citation>
    <scope>NUCLEOTIDE SEQUENCE [LARGE SCALE GENOMIC DNA]</scope>
    <source>
        <strain evidence="6 7">KCTC 13959</strain>
    </source>
</reference>
<evidence type="ECO:0000259" key="5">
    <source>
        <dbReference type="Pfam" id="PF01593"/>
    </source>
</evidence>
<proteinExistence type="inferred from homology"/>
<dbReference type="OrthoDB" id="337830at2"/>
<dbReference type="Pfam" id="PF01593">
    <property type="entry name" value="Amino_oxidase"/>
    <property type="match status" value="1"/>
</dbReference>
<dbReference type="AlphaFoldDB" id="A0A7J5B8C5"/>
<comment type="caution">
    <text evidence="6">The sequence shown here is derived from an EMBL/GenBank/DDBJ whole genome shotgun (WGS) entry which is preliminary data.</text>
</comment>
<dbReference type="InterPro" id="IPR001613">
    <property type="entry name" value="Flavin_amine_oxidase"/>
</dbReference>
<protein>
    <submittedName>
        <fullName evidence="6">FAD-dependent oxidoreductase</fullName>
    </submittedName>
</protein>